<organism evidence="1 2">
    <name type="scientific">Anoxybacteroides voinovskiense</name>
    <dbReference type="NCBI Taxonomy" id="230470"/>
    <lineage>
        <taxon>Bacteria</taxon>
        <taxon>Bacillati</taxon>
        <taxon>Bacillota</taxon>
        <taxon>Bacilli</taxon>
        <taxon>Bacillales</taxon>
        <taxon>Anoxybacillaceae</taxon>
        <taxon>Anoxybacteroides</taxon>
    </lineage>
</organism>
<accession>A0A840DYL8</accession>
<dbReference type="EMBL" id="JACIDE010000044">
    <property type="protein sequence ID" value="MBB4075657.1"/>
    <property type="molecule type" value="Genomic_DNA"/>
</dbReference>
<sequence length="400" mass="47549">MLYELIDEIVEELAIYIVSGRFHIGLDAVKEYLLFYVMADRIQKGKQEGKISIWKYYEQHTSFPEELKNLPPEKIEKFKYNQYERLLYLFNTLNAENRMKHRLRQKQEAEYRKKKKENNQKTTGNPNRFKGVDIFPYQIGEFSALDEIKEGEGVNKKASTTLKRIISEKGYLKRISFKGFKELIECLETKIDQSGDEYKNVQYYKLEKRLGFELSKAAAVALKQCRENGYPLSIAARDLIEVFHLPFISDRQKYVLVYPYLDEEKRKIWRGEVEGIMRFLGYSAVLVLQEIEGKEDVYDESDWERFRNIYAPSSFKNDYKLRKDFTLDDFRILMETLDEYNTSRLEQEQKNDDEIDDLDTILEINDLDVIEEINDLVDIEEKDDLIEEIDDLDELEETGK</sequence>
<name>A0A840DYL8_9BACL</name>
<protein>
    <submittedName>
        <fullName evidence="1">Uncharacterized protein</fullName>
    </submittedName>
</protein>
<reference evidence="1 2" key="1">
    <citation type="submission" date="2020-08" db="EMBL/GenBank/DDBJ databases">
        <title>Genomic Encyclopedia of Type Strains, Phase IV (KMG-IV): sequencing the most valuable type-strain genomes for metagenomic binning, comparative biology and taxonomic classification.</title>
        <authorList>
            <person name="Goeker M."/>
        </authorList>
    </citation>
    <scope>NUCLEOTIDE SEQUENCE [LARGE SCALE GENOMIC DNA]</scope>
    <source>
        <strain evidence="1 2">DSM 17075</strain>
    </source>
</reference>
<evidence type="ECO:0000313" key="1">
    <source>
        <dbReference type="EMBL" id="MBB4075657.1"/>
    </source>
</evidence>
<dbReference type="AlphaFoldDB" id="A0A840DYL8"/>
<evidence type="ECO:0000313" key="2">
    <source>
        <dbReference type="Proteomes" id="UP000559598"/>
    </source>
</evidence>
<dbReference type="Proteomes" id="UP000559598">
    <property type="component" value="Unassembled WGS sequence"/>
</dbReference>
<comment type="caution">
    <text evidence="1">The sequence shown here is derived from an EMBL/GenBank/DDBJ whole genome shotgun (WGS) entry which is preliminary data.</text>
</comment>
<proteinExistence type="predicted"/>
<keyword evidence="2" id="KW-1185">Reference proteome</keyword>
<dbReference type="RefSeq" id="WP_183186115.1">
    <property type="nucleotide sequence ID" value="NZ_BMNP01000048.1"/>
</dbReference>
<gene>
    <name evidence="1" type="ORF">GGR02_003511</name>
</gene>